<evidence type="ECO:0000313" key="2">
    <source>
        <dbReference type="Proteomes" id="UP001596470"/>
    </source>
</evidence>
<organism evidence="1 2">
    <name type="scientific">Glycomyces mayteni</name>
    <dbReference type="NCBI Taxonomy" id="543887"/>
    <lineage>
        <taxon>Bacteria</taxon>
        <taxon>Bacillati</taxon>
        <taxon>Actinomycetota</taxon>
        <taxon>Actinomycetes</taxon>
        <taxon>Glycomycetales</taxon>
        <taxon>Glycomycetaceae</taxon>
        <taxon>Glycomyces</taxon>
    </lineage>
</organism>
<dbReference type="EMBL" id="JBHSYS010000001">
    <property type="protein sequence ID" value="MFC6956067.1"/>
    <property type="molecule type" value="Genomic_DNA"/>
</dbReference>
<reference evidence="2" key="1">
    <citation type="journal article" date="2019" name="Int. J. Syst. Evol. Microbiol.">
        <title>The Global Catalogue of Microorganisms (GCM) 10K type strain sequencing project: providing services to taxonomists for standard genome sequencing and annotation.</title>
        <authorList>
            <consortium name="The Broad Institute Genomics Platform"/>
            <consortium name="The Broad Institute Genome Sequencing Center for Infectious Disease"/>
            <person name="Wu L."/>
            <person name="Ma J."/>
        </authorList>
    </citation>
    <scope>NUCLEOTIDE SEQUENCE [LARGE SCALE GENOMIC DNA]</scope>
    <source>
        <strain evidence="2">KACC 12634</strain>
    </source>
</reference>
<keyword evidence="2" id="KW-1185">Reference proteome</keyword>
<gene>
    <name evidence="1" type="ORF">ACFQS3_02545</name>
</gene>
<protein>
    <submittedName>
        <fullName evidence="1">Uncharacterized protein</fullName>
    </submittedName>
</protein>
<name>A0ABW2D1A5_9ACTN</name>
<sequence length="65" mass="7253">MTAYPITIELSESECAMIRKLISGEENELAKALFDGVISEEYKEHNSKKLGALMKRLQAAEGLPR</sequence>
<evidence type="ECO:0000313" key="1">
    <source>
        <dbReference type="EMBL" id="MFC6956067.1"/>
    </source>
</evidence>
<dbReference type="Proteomes" id="UP001596470">
    <property type="component" value="Unassembled WGS sequence"/>
</dbReference>
<proteinExistence type="predicted"/>
<accession>A0ABW2D1A5</accession>
<dbReference type="RefSeq" id="WP_382353397.1">
    <property type="nucleotide sequence ID" value="NZ_JBHMBP010000004.1"/>
</dbReference>
<comment type="caution">
    <text evidence="1">The sequence shown here is derived from an EMBL/GenBank/DDBJ whole genome shotgun (WGS) entry which is preliminary data.</text>
</comment>